<accession>A0A9P6R2K9</accession>
<organism evidence="1 2">
    <name type="scientific">Linnemannia gamsii</name>
    <dbReference type="NCBI Taxonomy" id="64522"/>
    <lineage>
        <taxon>Eukaryota</taxon>
        <taxon>Fungi</taxon>
        <taxon>Fungi incertae sedis</taxon>
        <taxon>Mucoromycota</taxon>
        <taxon>Mortierellomycotina</taxon>
        <taxon>Mortierellomycetes</taxon>
        <taxon>Mortierellales</taxon>
        <taxon>Mortierellaceae</taxon>
        <taxon>Linnemannia</taxon>
    </lineage>
</organism>
<dbReference type="AlphaFoldDB" id="A0A9P6R2K9"/>
<keyword evidence="2" id="KW-1185">Reference proteome</keyword>
<evidence type="ECO:0000313" key="1">
    <source>
        <dbReference type="EMBL" id="KAG0311384.1"/>
    </source>
</evidence>
<proteinExistence type="predicted"/>
<dbReference type="OrthoDB" id="2441952at2759"/>
<gene>
    <name evidence="1" type="ORF">BGZ97_011905</name>
</gene>
<dbReference type="Proteomes" id="UP000823405">
    <property type="component" value="Unassembled WGS sequence"/>
</dbReference>
<name>A0A9P6R2K9_9FUNG</name>
<evidence type="ECO:0000313" key="2">
    <source>
        <dbReference type="Proteomes" id="UP000823405"/>
    </source>
</evidence>
<sequence length="435" mass="49466">MQNRTGLRGMFHTSKAHSSIHSADHINTNWPNPMVTPTAEGGYNVQDTPEELTGISWNEWKYLCRVMTFSTLTTPPRLSQGEARMAFPELSGRVSIYQSEHFLGLSEVVDGQPTIALEPTEVGQAVDVDRVLRAWNFLRAHNPLYADTVFVEPVDTGTFSLTENPLTIDEELAEDVSRVRPVNRQGFDTEFLMETDPGPRAANQDLENIKIGFDLSDKKLVRYGNPDLLSMLFPDLYPFGTGSFRLEGHDRDLVGQVNDNNGEEDVNMDPPDDGDVAQGGIMPAGAGVRRVGKTLKDYVKYRLQHFCRRWSRNTRFIAFMSDWNIKKTTSGFHMRTTSMRRGDRPTTVADVLTRRGGYRAGQTIPIPRTFFEHYGAPHLFGTFTVNLDNPEYKAVTAPGGSILDDIPRFLRAYNRDWIDKWDFIRRNWTQYMQED</sequence>
<comment type="caution">
    <text evidence="1">The sequence shown here is derived from an EMBL/GenBank/DDBJ whole genome shotgun (WGS) entry which is preliminary data.</text>
</comment>
<protein>
    <submittedName>
        <fullName evidence="1">Uncharacterized protein</fullName>
    </submittedName>
</protein>
<reference evidence="1" key="1">
    <citation type="journal article" date="2020" name="Fungal Divers.">
        <title>Resolving the Mortierellaceae phylogeny through synthesis of multi-gene phylogenetics and phylogenomics.</title>
        <authorList>
            <person name="Vandepol N."/>
            <person name="Liber J."/>
            <person name="Desiro A."/>
            <person name="Na H."/>
            <person name="Kennedy M."/>
            <person name="Barry K."/>
            <person name="Grigoriev I.V."/>
            <person name="Miller A.N."/>
            <person name="O'Donnell K."/>
            <person name="Stajich J.E."/>
            <person name="Bonito G."/>
        </authorList>
    </citation>
    <scope>NUCLEOTIDE SEQUENCE</scope>
    <source>
        <strain evidence="1">NVP60</strain>
    </source>
</reference>
<dbReference type="EMBL" id="JAAAIN010000722">
    <property type="protein sequence ID" value="KAG0311384.1"/>
    <property type="molecule type" value="Genomic_DNA"/>
</dbReference>